<dbReference type="Proteomes" id="UP000266482">
    <property type="component" value="Unassembled WGS sequence"/>
</dbReference>
<accession>A0A3A1VLH9</accession>
<keyword evidence="2" id="KW-0560">Oxidoreductase</keyword>
<dbReference type="InterPro" id="IPR036291">
    <property type="entry name" value="NAD(P)-bd_dom_sf"/>
</dbReference>
<protein>
    <submittedName>
        <fullName evidence="3">SDR family oxidoreductase</fullName>
    </submittedName>
</protein>
<comment type="similarity">
    <text evidence="1">Belongs to the short-chain dehydrogenases/reductases (SDR) family.</text>
</comment>
<gene>
    <name evidence="3" type="ORF">D3P08_01835</name>
</gene>
<proteinExistence type="inferred from homology"/>
<dbReference type="PANTHER" id="PTHR48107:SF16">
    <property type="entry name" value="NADPH-DEPENDENT ALDEHYDE REDUCTASE 1, CHLOROPLASTIC"/>
    <property type="match status" value="1"/>
</dbReference>
<dbReference type="EMBL" id="QXQA01000001">
    <property type="protein sequence ID" value="RIX60622.1"/>
    <property type="molecule type" value="Genomic_DNA"/>
</dbReference>
<dbReference type="OrthoDB" id="9803333at2"/>
<dbReference type="InterPro" id="IPR002347">
    <property type="entry name" value="SDR_fam"/>
</dbReference>
<dbReference type="PANTHER" id="PTHR48107">
    <property type="entry name" value="NADPH-DEPENDENT ALDEHYDE REDUCTASE-LIKE PROTEIN, CHLOROPLASTIC-RELATED"/>
    <property type="match status" value="1"/>
</dbReference>
<dbReference type="GO" id="GO:0016614">
    <property type="term" value="F:oxidoreductase activity, acting on CH-OH group of donors"/>
    <property type="evidence" value="ECO:0007669"/>
    <property type="project" value="UniProtKB-ARBA"/>
</dbReference>
<evidence type="ECO:0000256" key="2">
    <source>
        <dbReference type="ARBA" id="ARBA00023002"/>
    </source>
</evidence>
<dbReference type="GO" id="GO:0008206">
    <property type="term" value="P:bile acid metabolic process"/>
    <property type="evidence" value="ECO:0007669"/>
    <property type="project" value="UniProtKB-ARBA"/>
</dbReference>
<sequence>MIPRPLSEKPGQTGSGKLQGKVAVITGGDSGIGRAIAYLFAKEGADIAIVYLNEHGDAAETQERIRQLGRRCLAIAGDLGYEPFCREAVARTIAEYGRIDILINNAGTQFFHYNIEEVTAEQLERTFRTNVFSYFYMAKSVVPYLRPGSAIINTSSIAAVEGYPGIIDYSSSKGAVTSFTRALAASLIARGIRVNSVAPGRTWTPLIPSAFPPSIYTTYGYSTPMKRTAQPAELAPAYLFLATDDSSYVVGQTLHVDGGEYFGQ</sequence>
<dbReference type="FunFam" id="3.40.50.720:FF:000084">
    <property type="entry name" value="Short-chain dehydrogenase reductase"/>
    <property type="match status" value="1"/>
</dbReference>
<evidence type="ECO:0000313" key="4">
    <source>
        <dbReference type="Proteomes" id="UP000266482"/>
    </source>
</evidence>
<name>A0A3A1VLH9_9BACL</name>
<evidence type="ECO:0000313" key="3">
    <source>
        <dbReference type="EMBL" id="RIX60622.1"/>
    </source>
</evidence>
<dbReference type="PROSITE" id="PS00061">
    <property type="entry name" value="ADH_SHORT"/>
    <property type="match status" value="1"/>
</dbReference>
<dbReference type="InterPro" id="IPR020904">
    <property type="entry name" value="Sc_DH/Rdtase_CS"/>
</dbReference>
<dbReference type="Gene3D" id="3.40.50.720">
    <property type="entry name" value="NAD(P)-binding Rossmann-like Domain"/>
    <property type="match status" value="1"/>
</dbReference>
<organism evidence="3 4">
    <name type="scientific">Paenibacillus nanensis</name>
    <dbReference type="NCBI Taxonomy" id="393251"/>
    <lineage>
        <taxon>Bacteria</taxon>
        <taxon>Bacillati</taxon>
        <taxon>Bacillota</taxon>
        <taxon>Bacilli</taxon>
        <taxon>Bacillales</taxon>
        <taxon>Paenibacillaceae</taxon>
        <taxon>Paenibacillus</taxon>
    </lineage>
</organism>
<reference evidence="3 4" key="1">
    <citation type="submission" date="2018-09" db="EMBL/GenBank/DDBJ databases">
        <title>Paenibacillus aracenensis nov. sp. isolated from a cave in southern Spain.</title>
        <authorList>
            <person name="Jurado V."/>
            <person name="Gutierrez-Patricio S."/>
            <person name="Gonzalez-Pimentel J.L."/>
            <person name="Miller A.Z."/>
            <person name="Laiz L."/>
            <person name="Saiz-Jimenez C."/>
        </authorList>
    </citation>
    <scope>NUCLEOTIDE SEQUENCE [LARGE SCALE GENOMIC DNA]</scope>
    <source>
        <strain evidence="3 4">DSM 22867</strain>
    </source>
</reference>
<keyword evidence="4" id="KW-1185">Reference proteome</keyword>
<dbReference type="SUPFAM" id="SSF51735">
    <property type="entry name" value="NAD(P)-binding Rossmann-fold domains"/>
    <property type="match status" value="1"/>
</dbReference>
<dbReference type="AlphaFoldDB" id="A0A3A1VLH9"/>
<evidence type="ECO:0000256" key="1">
    <source>
        <dbReference type="ARBA" id="ARBA00006484"/>
    </source>
</evidence>
<dbReference type="PRINTS" id="PR00080">
    <property type="entry name" value="SDRFAMILY"/>
</dbReference>
<comment type="caution">
    <text evidence="3">The sequence shown here is derived from an EMBL/GenBank/DDBJ whole genome shotgun (WGS) entry which is preliminary data.</text>
</comment>
<dbReference type="Pfam" id="PF13561">
    <property type="entry name" value="adh_short_C2"/>
    <property type="match status" value="1"/>
</dbReference>
<dbReference type="PRINTS" id="PR00081">
    <property type="entry name" value="GDHRDH"/>
</dbReference>